<proteinExistence type="predicted"/>
<dbReference type="InterPro" id="IPR054399">
    <property type="entry name" value="Fervidolysin-like_N_prodom"/>
</dbReference>
<accession>A0A7C3ZIR9</accession>
<reference evidence="2" key="1">
    <citation type="journal article" date="2020" name="mSystems">
        <title>Genome- and Community-Level Interaction Insights into Carbon Utilization and Element Cycling Functions of Hydrothermarchaeota in Hydrothermal Sediment.</title>
        <authorList>
            <person name="Zhou Z."/>
            <person name="Liu Y."/>
            <person name="Xu W."/>
            <person name="Pan J."/>
            <person name="Luo Z.H."/>
            <person name="Li M."/>
        </authorList>
    </citation>
    <scope>NUCLEOTIDE SEQUENCE [LARGE SCALE GENOMIC DNA]</scope>
    <source>
        <strain evidence="2">SpSt-374</strain>
    </source>
</reference>
<feature type="domain" description="Fervidolysin-like N-terminal prodomain" evidence="1">
    <location>
        <begin position="4"/>
        <end position="71"/>
    </location>
</feature>
<protein>
    <recommendedName>
        <fullName evidence="1">Fervidolysin-like N-terminal prodomain domain-containing protein</fullName>
    </recommendedName>
</protein>
<name>A0A7C3ZIR9_9CYAN</name>
<organism evidence="2">
    <name type="scientific">Planktothricoides sp. SpSt-374</name>
    <dbReference type="NCBI Taxonomy" id="2282167"/>
    <lineage>
        <taxon>Bacteria</taxon>
        <taxon>Bacillati</taxon>
        <taxon>Cyanobacteriota</taxon>
        <taxon>Cyanophyceae</taxon>
        <taxon>Oscillatoriophycideae</taxon>
        <taxon>Oscillatoriales</taxon>
        <taxon>Oscillatoriaceae</taxon>
        <taxon>Planktothricoides</taxon>
    </lineage>
</organism>
<comment type="caution">
    <text evidence="2">The sequence shown here is derived from an EMBL/GenBank/DDBJ whole genome shotgun (WGS) entry which is preliminary data.</text>
</comment>
<dbReference type="AlphaFoldDB" id="A0A7C3ZIR9"/>
<evidence type="ECO:0000259" key="1">
    <source>
        <dbReference type="Pfam" id="PF22148"/>
    </source>
</evidence>
<dbReference type="Pfam" id="PF22148">
    <property type="entry name" value="Fervidolysin_NPro-like"/>
    <property type="match status" value="1"/>
</dbReference>
<dbReference type="EMBL" id="DSPX01000171">
    <property type="protein sequence ID" value="HGG02260.1"/>
    <property type="molecule type" value="Genomic_DNA"/>
</dbReference>
<sequence>MPTDFRPDRLILKFKPSVNASEISSLQAAIGVTQVTKADQLGIDIWQILEGNVEPIITDYQGDTRFEYIEPDDDTPKTKNPEESLYMTNWLHFRSSTELCGSSFFDVCTAHIFGP</sequence>
<gene>
    <name evidence="2" type="ORF">ENR15_16855</name>
</gene>
<evidence type="ECO:0000313" key="2">
    <source>
        <dbReference type="EMBL" id="HGG02260.1"/>
    </source>
</evidence>